<dbReference type="RefSeq" id="WP_189486717.1">
    <property type="nucleotide sequence ID" value="NZ_BMZB01000003.1"/>
</dbReference>
<feature type="domain" description="N-acetyltransferase" evidence="1">
    <location>
        <begin position="13"/>
        <end position="158"/>
    </location>
</feature>
<dbReference type="EMBL" id="BMZB01000003">
    <property type="protein sequence ID" value="GGZ36359.1"/>
    <property type="molecule type" value="Genomic_DNA"/>
</dbReference>
<dbReference type="SUPFAM" id="SSF55729">
    <property type="entry name" value="Acyl-CoA N-acyltransferases (Nat)"/>
    <property type="match status" value="1"/>
</dbReference>
<dbReference type="Gene3D" id="3.40.630.30">
    <property type="match status" value="1"/>
</dbReference>
<comment type="caution">
    <text evidence="2">The sequence shown here is derived from an EMBL/GenBank/DDBJ whole genome shotgun (WGS) entry which is preliminary data.</text>
</comment>
<dbReference type="PROSITE" id="PS51186">
    <property type="entry name" value="GNAT"/>
    <property type="match status" value="1"/>
</dbReference>
<reference evidence="2" key="2">
    <citation type="submission" date="2020-09" db="EMBL/GenBank/DDBJ databases">
        <authorList>
            <person name="Sun Q."/>
            <person name="Kim S."/>
        </authorList>
    </citation>
    <scope>NUCLEOTIDE SEQUENCE</scope>
    <source>
        <strain evidence="2">KCTC 32296</strain>
    </source>
</reference>
<evidence type="ECO:0000259" key="1">
    <source>
        <dbReference type="PROSITE" id="PS51186"/>
    </source>
</evidence>
<sequence>MDAYLYSDTTNALVVAPEAAHQDSAITNLIYKVFGPGRYVKTAERLREGNHPYSDLSLVAMKGETLMGSVRLWPVVVKSDDTETSTEVAFLGPITVDPVVQGGGIGSQLVEAALNKAFAKGLNAVVLVGDFDYFKRFGFERAQLSLPGPADPKRILIAYAHGAAPLTGKVSVRR</sequence>
<dbReference type="Proteomes" id="UP000662572">
    <property type="component" value="Unassembled WGS sequence"/>
</dbReference>
<organism evidence="2 3">
    <name type="scientific">Asticcacaulis endophyticus</name>
    <dbReference type="NCBI Taxonomy" id="1395890"/>
    <lineage>
        <taxon>Bacteria</taxon>
        <taxon>Pseudomonadati</taxon>
        <taxon>Pseudomonadota</taxon>
        <taxon>Alphaproteobacteria</taxon>
        <taxon>Caulobacterales</taxon>
        <taxon>Caulobacteraceae</taxon>
        <taxon>Asticcacaulis</taxon>
    </lineage>
</organism>
<dbReference type="InterPro" id="IPR000182">
    <property type="entry name" value="GNAT_dom"/>
</dbReference>
<keyword evidence="3" id="KW-1185">Reference proteome</keyword>
<dbReference type="Pfam" id="PF00583">
    <property type="entry name" value="Acetyltransf_1"/>
    <property type="match status" value="1"/>
</dbReference>
<evidence type="ECO:0000313" key="2">
    <source>
        <dbReference type="EMBL" id="GGZ36359.1"/>
    </source>
</evidence>
<dbReference type="CDD" id="cd04301">
    <property type="entry name" value="NAT_SF"/>
    <property type="match status" value="1"/>
</dbReference>
<accession>A0A918Q757</accession>
<gene>
    <name evidence="2" type="ORF">GCM10011273_23360</name>
</gene>
<dbReference type="AlphaFoldDB" id="A0A918Q757"/>
<dbReference type="InterPro" id="IPR016181">
    <property type="entry name" value="Acyl_CoA_acyltransferase"/>
</dbReference>
<reference evidence="2" key="1">
    <citation type="journal article" date="2014" name="Int. J. Syst. Evol. Microbiol.">
        <title>Complete genome sequence of Corynebacterium casei LMG S-19264T (=DSM 44701T), isolated from a smear-ripened cheese.</title>
        <authorList>
            <consortium name="US DOE Joint Genome Institute (JGI-PGF)"/>
            <person name="Walter F."/>
            <person name="Albersmeier A."/>
            <person name="Kalinowski J."/>
            <person name="Ruckert C."/>
        </authorList>
    </citation>
    <scope>NUCLEOTIDE SEQUENCE</scope>
    <source>
        <strain evidence="2">KCTC 32296</strain>
    </source>
</reference>
<dbReference type="GO" id="GO:0016747">
    <property type="term" value="F:acyltransferase activity, transferring groups other than amino-acyl groups"/>
    <property type="evidence" value="ECO:0007669"/>
    <property type="project" value="InterPro"/>
</dbReference>
<protein>
    <submittedName>
        <fullName evidence="2">N-acetyltransferase</fullName>
    </submittedName>
</protein>
<name>A0A918Q757_9CAUL</name>
<proteinExistence type="predicted"/>
<evidence type="ECO:0000313" key="3">
    <source>
        <dbReference type="Proteomes" id="UP000662572"/>
    </source>
</evidence>